<keyword evidence="7 8" id="KW-0472">Membrane</keyword>
<organism evidence="10 11">
    <name type="scientific">Halomonas salifodinae</name>
    <dbReference type="NCBI Taxonomy" id="438745"/>
    <lineage>
        <taxon>Bacteria</taxon>
        <taxon>Pseudomonadati</taxon>
        <taxon>Pseudomonadota</taxon>
        <taxon>Gammaproteobacteria</taxon>
        <taxon>Oceanospirillales</taxon>
        <taxon>Halomonadaceae</taxon>
        <taxon>Halomonas</taxon>
    </lineage>
</organism>
<evidence type="ECO:0000313" key="11">
    <source>
        <dbReference type="Proteomes" id="UP001596411"/>
    </source>
</evidence>
<evidence type="ECO:0000256" key="8">
    <source>
        <dbReference type="RuleBase" id="RU363032"/>
    </source>
</evidence>
<keyword evidence="5 8" id="KW-0812">Transmembrane</keyword>
<protein>
    <submittedName>
        <fullName evidence="10">ABC transporter permease</fullName>
    </submittedName>
</protein>
<evidence type="ECO:0000256" key="4">
    <source>
        <dbReference type="ARBA" id="ARBA00022475"/>
    </source>
</evidence>
<evidence type="ECO:0000256" key="3">
    <source>
        <dbReference type="ARBA" id="ARBA00022448"/>
    </source>
</evidence>
<keyword evidence="6 8" id="KW-1133">Transmembrane helix</keyword>
<dbReference type="PANTHER" id="PTHR42929">
    <property type="entry name" value="INNER MEMBRANE ABC TRANSPORTER PERMEASE PROTEIN YDCU-RELATED-RELATED"/>
    <property type="match status" value="1"/>
</dbReference>
<dbReference type="PROSITE" id="PS50928">
    <property type="entry name" value="ABC_TM1"/>
    <property type="match status" value="1"/>
</dbReference>
<dbReference type="PANTHER" id="PTHR42929:SF1">
    <property type="entry name" value="INNER MEMBRANE ABC TRANSPORTER PERMEASE PROTEIN YDCU-RELATED"/>
    <property type="match status" value="1"/>
</dbReference>
<dbReference type="EMBL" id="JBHSZP010000013">
    <property type="protein sequence ID" value="MFC7089085.1"/>
    <property type="molecule type" value="Genomic_DNA"/>
</dbReference>
<sequence length="319" mass="34788">MSTTQLTSTLAAGAAPKARPHRPRWGLIALLGPVTAFLGVFFFMPLAIMAVFSLLEPGLYGGVVWNFYADNFGRILGWANGPIEEFDPVYLGILMRSLRIALITAALCLLVCYPVAFWVSRLPPRRRNFCLFLITLPFFASLIVRLYAWVLILRPSGALNGLLAWLGISDAPVGLIYTEAAVLIGLVYIMAPFMFLPLYASIEKLDRGLIEASYDLGAGRITTFRRVTLPLTLPGIIGGSILVFIPTLGNFIVPSLLGGAQVLMIGNLIEQQFLQARNWPFGAALAMLVMSVVLGLLMLYVRATLRRQATGTPGKEAQA</sequence>
<dbReference type="Proteomes" id="UP001596411">
    <property type="component" value="Unassembled WGS sequence"/>
</dbReference>
<feature type="domain" description="ABC transmembrane type-1" evidence="9">
    <location>
        <begin position="94"/>
        <end position="300"/>
    </location>
</feature>
<dbReference type="Pfam" id="PF00528">
    <property type="entry name" value="BPD_transp_1"/>
    <property type="match status" value="1"/>
</dbReference>
<dbReference type="InterPro" id="IPR000515">
    <property type="entry name" value="MetI-like"/>
</dbReference>
<evidence type="ECO:0000259" key="9">
    <source>
        <dbReference type="PROSITE" id="PS50928"/>
    </source>
</evidence>
<dbReference type="SUPFAM" id="SSF161098">
    <property type="entry name" value="MetI-like"/>
    <property type="match status" value="1"/>
</dbReference>
<evidence type="ECO:0000313" key="10">
    <source>
        <dbReference type="EMBL" id="MFC7089085.1"/>
    </source>
</evidence>
<dbReference type="RefSeq" id="WP_346062714.1">
    <property type="nucleotide sequence ID" value="NZ_BAAADR010000012.1"/>
</dbReference>
<evidence type="ECO:0000256" key="6">
    <source>
        <dbReference type="ARBA" id="ARBA00022989"/>
    </source>
</evidence>
<feature type="transmembrane region" description="Helical" evidence="8">
    <location>
        <begin position="131"/>
        <end position="153"/>
    </location>
</feature>
<evidence type="ECO:0000256" key="5">
    <source>
        <dbReference type="ARBA" id="ARBA00022692"/>
    </source>
</evidence>
<reference evidence="11" key="1">
    <citation type="journal article" date="2019" name="Int. J. Syst. Evol. Microbiol.">
        <title>The Global Catalogue of Microorganisms (GCM) 10K type strain sequencing project: providing services to taxonomists for standard genome sequencing and annotation.</title>
        <authorList>
            <consortium name="The Broad Institute Genomics Platform"/>
            <consortium name="The Broad Institute Genome Sequencing Center for Infectious Disease"/>
            <person name="Wu L."/>
            <person name="Ma J."/>
        </authorList>
    </citation>
    <scope>NUCLEOTIDE SEQUENCE [LARGE SCALE GENOMIC DNA]</scope>
    <source>
        <strain evidence="11">CGMCC 1.13666</strain>
    </source>
</reference>
<gene>
    <name evidence="10" type="ORF">ACFQH5_05940</name>
</gene>
<feature type="transmembrane region" description="Helical" evidence="8">
    <location>
        <begin position="98"/>
        <end position="119"/>
    </location>
</feature>
<accession>A0ABW2EV63</accession>
<comment type="subcellular location">
    <subcellularLocation>
        <location evidence="1 8">Cell membrane</location>
        <topology evidence="1 8">Multi-pass membrane protein</topology>
    </subcellularLocation>
</comment>
<feature type="transmembrane region" description="Helical" evidence="8">
    <location>
        <begin position="27"/>
        <end position="55"/>
    </location>
</feature>
<comment type="caution">
    <text evidence="10">The sequence shown here is derived from an EMBL/GenBank/DDBJ whole genome shotgun (WGS) entry which is preliminary data.</text>
</comment>
<keyword evidence="4" id="KW-1003">Cell membrane</keyword>
<dbReference type="InterPro" id="IPR035906">
    <property type="entry name" value="MetI-like_sf"/>
</dbReference>
<feature type="transmembrane region" description="Helical" evidence="8">
    <location>
        <begin position="227"/>
        <end position="245"/>
    </location>
</feature>
<feature type="transmembrane region" description="Helical" evidence="8">
    <location>
        <begin position="173"/>
        <end position="199"/>
    </location>
</feature>
<keyword evidence="11" id="KW-1185">Reference proteome</keyword>
<evidence type="ECO:0000256" key="7">
    <source>
        <dbReference type="ARBA" id="ARBA00023136"/>
    </source>
</evidence>
<dbReference type="Gene3D" id="1.10.3720.10">
    <property type="entry name" value="MetI-like"/>
    <property type="match status" value="1"/>
</dbReference>
<comment type="similarity">
    <text evidence="2">Belongs to the binding-protein-dependent transport system permease family. CysTW subfamily.</text>
</comment>
<evidence type="ECO:0000256" key="2">
    <source>
        <dbReference type="ARBA" id="ARBA00007069"/>
    </source>
</evidence>
<proteinExistence type="inferred from homology"/>
<dbReference type="CDD" id="cd06261">
    <property type="entry name" value="TM_PBP2"/>
    <property type="match status" value="1"/>
</dbReference>
<feature type="transmembrane region" description="Helical" evidence="8">
    <location>
        <begin position="281"/>
        <end position="301"/>
    </location>
</feature>
<evidence type="ECO:0000256" key="1">
    <source>
        <dbReference type="ARBA" id="ARBA00004651"/>
    </source>
</evidence>
<keyword evidence="3 8" id="KW-0813">Transport</keyword>
<name>A0ABW2EV63_9GAMM</name>